<evidence type="ECO:0000313" key="3">
    <source>
        <dbReference type="EMBL" id="CAB4530598.1"/>
    </source>
</evidence>
<dbReference type="Pfam" id="PF05362">
    <property type="entry name" value="Lon_C"/>
    <property type="match status" value="1"/>
</dbReference>
<dbReference type="PANTHER" id="PTHR10046">
    <property type="entry name" value="ATP DEPENDENT LON PROTEASE FAMILY MEMBER"/>
    <property type="match status" value="1"/>
</dbReference>
<keyword evidence="1" id="KW-0472">Membrane</keyword>
<keyword evidence="1" id="KW-1133">Transmembrane helix</keyword>
<dbReference type="InterPro" id="IPR020568">
    <property type="entry name" value="Ribosomal_Su5_D2-typ_SF"/>
</dbReference>
<evidence type="ECO:0000259" key="2">
    <source>
        <dbReference type="Pfam" id="PF05362"/>
    </source>
</evidence>
<dbReference type="GO" id="GO:0030163">
    <property type="term" value="P:protein catabolic process"/>
    <property type="evidence" value="ECO:0007669"/>
    <property type="project" value="InterPro"/>
</dbReference>
<dbReference type="GO" id="GO:0005524">
    <property type="term" value="F:ATP binding"/>
    <property type="evidence" value="ECO:0007669"/>
    <property type="project" value="InterPro"/>
</dbReference>
<dbReference type="InterPro" id="IPR014721">
    <property type="entry name" value="Ribsml_uS5_D2-typ_fold_subgr"/>
</dbReference>
<gene>
    <name evidence="3" type="ORF">UFOPK1399_00304</name>
</gene>
<keyword evidence="1" id="KW-0812">Transmembrane</keyword>
<dbReference type="InterPro" id="IPR008269">
    <property type="entry name" value="Lon_proteolytic"/>
</dbReference>
<organism evidence="3">
    <name type="scientific">freshwater metagenome</name>
    <dbReference type="NCBI Taxonomy" id="449393"/>
    <lineage>
        <taxon>unclassified sequences</taxon>
        <taxon>metagenomes</taxon>
        <taxon>ecological metagenomes</taxon>
    </lineage>
</organism>
<dbReference type="SUPFAM" id="SSF54211">
    <property type="entry name" value="Ribosomal protein S5 domain 2-like"/>
    <property type="match status" value="1"/>
</dbReference>
<dbReference type="GO" id="GO:0004252">
    <property type="term" value="F:serine-type endopeptidase activity"/>
    <property type="evidence" value="ECO:0007669"/>
    <property type="project" value="InterPro"/>
</dbReference>
<dbReference type="GO" id="GO:0006508">
    <property type="term" value="P:proteolysis"/>
    <property type="evidence" value="ECO:0007669"/>
    <property type="project" value="InterPro"/>
</dbReference>
<feature type="domain" description="Lon proteolytic" evidence="2">
    <location>
        <begin position="122"/>
        <end position="252"/>
    </location>
</feature>
<sequence length="273" mass="29530">MSLRFSQTPRIVKLLLAFTLVVPLVIPVNYVLINPGEGTPLFPKMLNIASPTSESSKSWKSYPANGQMYLLSIWVTNPESKIFGHQVLTCWAQRDCVVIPRSVVYEKNTDDKAEQAVGKKEMKQSQSAALTATKGLFEKYYPNIDLTDLKDSHLKISLRNTGGPSGGLIFSLGISELLSPDDLLQGRKIAATGTISAKGEVGAIGGVEEKIVAARKAKAEIIFISKENCSEIPESVSGLGVIAVSTLDQAYKALREPKISNFQGVQGCTNLDS</sequence>
<reference evidence="3" key="1">
    <citation type="submission" date="2020-05" db="EMBL/GenBank/DDBJ databases">
        <authorList>
            <person name="Chiriac C."/>
            <person name="Salcher M."/>
            <person name="Ghai R."/>
            <person name="Kavagutti S V."/>
        </authorList>
    </citation>
    <scope>NUCLEOTIDE SEQUENCE</scope>
</reference>
<accession>A0A6J6AWH7</accession>
<dbReference type="Gene3D" id="3.30.230.10">
    <property type="match status" value="1"/>
</dbReference>
<dbReference type="InterPro" id="IPR027065">
    <property type="entry name" value="Lon_Prtase"/>
</dbReference>
<evidence type="ECO:0000256" key="1">
    <source>
        <dbReference type="SAM" id="Phobius"/>
    </source>
</evidence>
<protein>
    <submittedName>
        <fullName evidence="3">Unannotated protein</fullName>
    </submittedName>
</protein>
<dbReference type="GO" id="GO:0004176">
    <property type="term" value="F:ATP-dependent peptidase activity"/>
    <property type="evidence" value="ECO:0007669"/>
    <property type="project" value="InterPro"/>
</dbReference>
<dbReference type="AlphaFoldDB" id="A0A6J6AWH7"/>
<feature type="transmembrane region" description="Helical" evidence="1">
    <location>
        <begin position="12"/>
        <end position="33"/>
    </location>
</feature>
<dbReference type="EMBL" id="CAEZSD010000022">
    <property type="protein sequence ID" value="CAB4530598.1"/>
    <property type="molecule type" value="Genomic_DNA"/>
</dbReference>
<proteinExistence type="predicted"/>
<name>A0A6J6AWH7_9ZZZZ</name>